<proteinExistence type="predicted"/>
<protein>
    <recommendedName>
        <fullName evidence="1">Antitoxin FitA-like ribbon-helix-helix domain-containing protein</fullName>
    </recommendedName>
</protein>
<dbReference type="RefSeq" id="WP_112259057.1">
    <property type="nucleotide sequence ID" value="NZ_QMIG01000016.1"/>
</dbReference>
<evidence type="ECO:0000259" key="1">
    <source>
        <dbReference type="Pfam" id="PF22513"/>
    </source>
</evidence>
<comment type="caution">
    <text evidence="2">The sequence shown here is derived from an EMBL/GenBank/DDBJ whole genome shotgun (WGS) entry which is preliminary data.</text>
</comment>
<dbReference type="GO" id="GO:0006355">
    <property type="term" value="P:regulation of DNA-templated transcription"/>
    <property type="evidence" value="ECO:0007669"/>
    <property type="project" value="InterPro"/>
</dbReference>
<reference evidence="2 3" key="1">
    <citation type="submission" date="2018-06" db="EMBL/GenBank/DDBJ databases">
        <title>Phytoactinopolyspora halophila sp. nov., a novel halophilic actinomycete isolated from a saline soil in China.</title>
        <authorList>
            <person name="Tang S.-K."/>
        </authorList>
    </citation>
    <scope>NUCLEOTIDE SEQUENCE [LARGE SCALE GENOMIC DNA]</scope>
    <source>
        <strain evidence="2 3">YIM 96934</strain>
    </source>
</reference>
<dbReference type="InterPro" id="IPR013321">
    <property type="entry name" value="Arc_rbn_hlx_hlx"/>
</dbReference>
<keyword evidence="3" id="KW-1185">Reference proteome</keyword>
<sequence>MRQLLVRIPDDLHTRLTVRARREGMSVNAFANRVLQAAAPPEGASSGLTTRRHRLRERARELGLLVETPAPPVPSERFATALQETEEAGPIVDDLWSDGR</sequence>
<dbReference type="InterPro" id="IPR053853">
    <property type="entry name" value="FitA-like_RHH"/>
</dbReference>
<organism evidence="2 3">
    <name type="scientific">Phytoactinopolyspora halophila</name>
    <dbReference type="NCBI Taxonomy" id="1981511"/>
    <lineage>
        <taxon>Bacteria</taxon>
        <taxon>Bacillati</taxon>
        <taxon>Actinomycetota</taxon>
        <taxon>Actinomycetes</taxon>
        <taxon>Jiangellales</taxon>
        <taxon>Jiangellaceae</taxon>
        <taxon>Phytoactinopolyspora</taxon>
    </lineage>
</organism>
<evidence type="ECO:0000313" key="3">
    <source>
        <dbReference type="Proteomes" id="UP000250462"/>
    </source>
</evidence>
<dbReference type="Gene3D" id="1.10.1220.10">
    <property type="entry name" value="Met repressor-like"/>
    <property type="match status" value="1"/>
</dbReference>
<accession>A0A329QJ30</accession>
<feature type="domain" description="Antitoxin FitA-like ribbon-helix-helix" evidence="1">
    <location>
        <begin position="8"/>
        <end position="39"/>
    </location>
</feature>
<dbReference type="EMBL" id="QMIG01000016">
    <property type="protein sequence ID" value="RAW12375.1"/>
    <property type="molecule type" value="Genomic_DNA"/>
</dbReference>
<name>A0A329QJ30_9ACTN</name>
<dbReference type="OrthoDB" id="3627504at2"/>
<evidence type="ECO:0000313" key="2">
    <source>
        <dbReference type="EMBL" id="RAW12375.1"/>
    </source>
</evidence>
<dbReference type="Proteomes" id="UP000250462">
    <property type="component" value="Unassembled WGS sequence"/>
</dbReference>
<dbReference type="SUPFAM" id="SSF47598">
    <property type="entry name" value="Ribbon-helix-helix"/>
    <property type="match status" value="1"/>
</dbReference>
<gene>
    <name evidence="2" type="ORF">DPM12_14485</name>
</gene>
<dbReference type="AlphaFoldDB" id="A0A329QJ30"/>
<dbReference type="Pfam" id="PF22513">
    <property type="entry name" value="FitA-like_RHH"/>
    <property type="match status" value="1"/>
</dbReference>
<dbReference type="InterPro" id="IPR010985">
    <property type="entry name" value="Ribbon_hlx_hlx"/>
</dbReference>